<sequence>MTKLRSSVIKNSLFSSVLLWVFLLGCNSSKDQKALFSKIDSTQSGIGFINEVKDSDKLNILDYLYFYNGAGVAAGDINNDGLTDVYFVSNSGKNRLYLNKGNFTFEDITQKAGVEGFADWQTGVTMADVNGDGFLDIYVCAVGNYKGLEGSNELYINNGDMTFTEKALDYGLDFTGFATQAAFFDYDKDGDLDAYLLNHAVHTSRSYDRVSSRALRHNEAGDYLFENPLVSADSTQKSNIRFKDVSEKAGIYQAAMGYGLGISVADLNNDGWEDIYVSNDFHEDDYYYINNQDGTFKESVKEHFTHLSRFSMGCDIADLNNDGFQDIMTLDMYPEDEKVEKASMGEDPYDIFLYKLQFGYFNQYSRNCLQLSSSGKKFSDIALMSGVAATDWSWSTLLADYDNDGVKDIFITNGIVRRPNDLDYIKYALNDSVSSALETSRKMDKNSMAAMPEGKVHNYVFQGINGLRFENKSADWGFDQPDIANGAVYADLDNDGDLDLVTNTINDQPGVYRNNSEKQAGNHYIKLKLQGIAPNTFGVGAKAILKNKGTTQIQQLMPTRGFLSAVEPVLTFGVGKAEKIDSIIIIWPDKKVQIATAVATDTVLVLNQLQANAEYDIVFNQIYPSGNNLYQDISDSLKLAHKHQENDYLDFFREGLMPFQVSTEGPALATGDVNGDGLDDFYAGGAKHQPGKLFVQNAKGFTCINEALFKADSVYEDVDAVFFDADNDKDRDLYVVTAGNEFYGQMSQLFDRLYLNDGKGNFTRSENSLPAMYDNKSCVRPFDFDKDGDLDLFIGGRVVGYNYGKSPNSYLLINDGKGHFSDQTEKLAPQLRKVGMVTDAIWVDYDNDKDDDLIIAGDWMAVQVFENKNGKFEKSDLAGLSEKKGLWSALAAADFDKDGDIDLIAGNLGVNTKFRKRTDSQLKMYVKDIDANQTLEHILSYSLGDKWYPVATKDELGKQLPLINKKFTDYKSFAGKAIDEIFTTEQLKEADLLEVNTFESVYLENTGNKNFKVHTLPLEAQVSKIFAFYIEDVDKDGNLDVLLGGNFYGVSMYQGRYDASYGLLLKGNGKGSFEPVLPTENGFLLEGEVRDIKPLQTKDAKLLVVARNNLPLQVFKPVQKSVSPTKSLTFR</sequence>
<dbReference type="PANTHER" id="PTHR16026:SF0">
    <property type="entry name" value="CARTILAGE ACIDIC PROTEIN 1"/>
    <property type="match status" value="1"/>
</dbReference>
<dbReference type="Pfam" id="PF13517">
    <property type="entry name" value="FG-GAP_3"/>
    <property type="match status" value="5"/>
</dbReference>
<keyword evidence="4" id="KW-1185">Reference proteome</keyword>
<gene>
    <name evidence="3" type="ORF">GXP67_20735</name>
</gene>
<dbReference type="InterPro" id="IPR011519">
    <property type="entry name" value="UnbV_ASPIC"/>
</dbReference>
<dbReference type="Pfam" id="PF07593">
    <property type="entry name" value="UnbV_ASPIC"/>
    <property type="match status" value="1"/>
</dbReference>
<proteinExistence type="predicted"/>
<dbReference type="SUPFAM" id="SSF69318">
    <property type="entry name" value="Integrin alpha N-terminal domain"/>
    <property type="match status" value="3"/>
</dbReference>
<dbReference type="InterPro" id="IPR028994">
    <property type="entry name" value="Integrin_alpha_N"/>
</dbReference>
<dbReference type="RefSeq" id="WP_162444904.1">
    <property type="nucleotide sequence ID" value="NZ_CP048222.1"/>
</dbReference>
<feature type="domain" description="ASPIC/UnbV" evidence="2">
    <location>
        <begin position="538"/>
        <end position="604"/>
    </location>
</feature>
<evidence type="ECO:0000313" key="3">
    <source>
        <dbReference type="EMBL" id="QHT68903.1"/>
    </source>
</evidence>
<dbReference type="EMBL" id="CP048222">
    <property type="protein sequence ID" value="QHT68903.1"/>
    <property type="molecule type" value="Genomic_DNA"/>
</dbReference>
<evidence type="ECO:0000259" key="2">
    <source>
        <dbReference type="Pfam" id="PF07593"/>
    </source>
</evidence>
<dbReference type="InterPro" id="IPR027039">
    <property type="entry name" value="Crtac1"/>
</dbReference>
<evidence type="ECO:0000256" key="1">
    <source>
        <dbReference type="ARBA" id="ARBA00022729"/>
    </source>
</evidence>
<accession>A0A6C0GMP7</accession>
<name>A0A6C0GMP7_9BACT</name>
<protein>
    <submittedName>
        <fullName evidence="3">VCBS repeat-containing protein</fullName>
    </submittedName>
</protein>
<keyword evidence="1" id="KW-0732">Signal</keyword>
<dbReference type="Gene3D" id="2.130.10.130">
    <property type="entry name" value="Integrin alpha, N-terminal"/>
    <property type="match status" value="3"/>
</dbReference>
<dbReference type="Proteomes" id="UP000480178">
    <property type="component" value="Chromosome"/>
</dbReference>
<dbReference type="InterPro" id="IPR013517">
    <property type="entry name" value="FG-GAP"/>
</dbReference>
<dbReference type="PROSITE" id="PS51257">
    <property type="entry name" value="PROKAR_LIPOPROTEIN"/>
    <property type="match status" value="1"/>
</dbReference>
<dbReference type="AlphaFoldDB" id="A0A6C0GMP7"/>
<reference evidence="3 4" key="1">
    <citation type="submission" date="2020-01" db="EMBL/GenBank/DDBJ databases">
        <authorList>
            <person name="Kim M.K."/>
        </authorList>
    </citation>
    <scope>NUCLEOTIDE SEQUENCE [LARGE SCALE GENOMIC DNA]</scope>
    <source>
        <strain evidence="3 4">172606-1</strain>
    </source>
</reference>
<dbReference type="KEGG" id="rhoz:GXP67_20735"/>
<organism evidence="3 4">
    <name type="scientific">Rhodocytophaga rosea</name>
    <dbReference type="NCBI Taxonomy" id="2704465"/>
    <lineage>
        <taxon>Bacteria</taxon>
        <taxon>Pseudomonadati</taxon>
        <taxon>Bacteroidota</taxon>
        <taxon>Cytophagia</taxon>
        <taxon>Cytophagales</taxon>
        <taxon>Rhodocytophagaceae</taxon>
        <taxon>Rhodocytophaga</taxon>
    </lineage>
</organism>
<dbReference type="PANTHER" id="PTHR16026">
    <property type="entry name" value="CARTILAGE ACIDIC PROTEIN 1"/>
    <property type="match status" value="1"/>
</dbReference>
<evidence type="ECO:0000313" key="4">
    <source>
        <dbReference type="Proteomes" id="UP000480178"/>
    </source>
</evidence>